<dbReference type="AlphaFoldDB" id="A0A6H1UA10"/>
<dbReference type="NCBIfam" id="NF003431">
    <property type="entry name" value="PRK04940.1"/>
    <property type="match status" value="1"/>
</dbReference>
<dbReference type="InterPro" id="IPR008886">
    <property type="entry name" value="UPF0227/Esterase_YqiA"/>
</dbReference>
<keyword evidence="2" id="KW-1185">Reference proteome</keyword>
<dbReference type="InterPro" id="IPR029058">
    <property type="entry name" value="AB_hydrolase_fold"/>
</dbReference>
<gene>
    <name evidence="1" type="ORF">HER31_02710</name>
</gene>
<dbReference type="PANTHER" id="PTHR35602">
    <property type="entry name" value="ESTERASE YQIA-RELATED"/>
    <property type="match status" value="1"/>
</dbReference>
<reference evidence="1 2" key="1">
    <citation type="submission" date="2020-04" db="EMBL/GenBank/DDBJ databases">
        <title>Ferrimonas sp. S7 isolated from sea water.</title>
        <authorList>
            <person name="Bae S.S."/>
            <person name="Baek K."/>
        </authorList>
    </citation>
    <scope>NUCLEOTIDE SEQUENCE [LARGE SCALE GENOMIC DNA]</scope>
    <source>
        <strain evidence="1 2">S7</strain>
    </source>
</reference>
<evidence type="ECO:0000313" key="2">
    <source>
        <dbReference type="Proteomes" id="UP000501602"/>
    </source>
</evidence>
<organism evidence="1 2">
    <name type="scientific">Ferrimonas lipolytica</name>
    <dbReference type="NCBI Taxonomy" id="2724191"/>
    <lineage>
        <taxon>Bacteria</taxon>
        <taxon>Pseudomonadati</taxon>
        <taxon>Pseudomonadota</taxon>
        <taxon>Gammaproteobacteria</taxon>
        <taxon>Alteromonadales</taxon>
        <taxon>Ferrimonadaceae</taxon>
        <taxon>Ferrimonas</taxon>
    </lineage>
</organism>
<accession>A0A6H1UA10</accession>
<name>A0A6H1UA10_9GAMM</name>
<dbReference type="KEGG" id="fes:HER31_02710"/>
<keyword evidence="1" id="KW-0378">Hydrolase</keyword>
<dbReference type="RefSeq" id="WP_168659148.1">
    <property type="nucleotide sequence ID" value="NZ_CP051180.1"/>
</dbReference>
<dbReference type="Gene3D" id="3.40.50.1820">
    <property type="entry name" value="alpha/beta hydrolase"/>
    <property type="match status" value="1"/>
</dbReference>
<dbReference type="PANTHER" id="PTHR35602:SF2">
    <property type="entry name" value="UPF0227 PROTEIN YCFP"/>
    <property type="match status" value="1"/>
</dbReference>
<dbReference type="GO" id="GO:0016787">
    <property type="term" value="F:hydrolase activity"/>
    <property type="evidence" value="ECO:0007669"/>
    <property type="project" value="UniProtKB-KW"/>
</dbReference>
<dbReference type="Pfam" id="PF05728">
    <property type="entry name" value="UPF0227"/>
    <property type="match status" value="1"/>
</dbReference>
<protein>
    <submittedName>
        <fullName evidence="1">Alpha/beta hydrolase</fullName>
    </submittedName>
</protein>
<dbReference type="SUPFAM" id="SSF53474">
    <property type="entry name" value="alpha/beta-Hydrolases"/>
    <property type="match status" value="1"/>
</dbReference>
<proteinExistence type="predicted"/>
<sequence length="179" mass="20688">MILYLHGFDATSPGNHQKVLQLKMIDDDVRMINYSTVHPRHDMQHLLNEVTKQLNYSDDKNPIIVGVGLGGYWAERIGFLCKLRSVQFNPNLWPHTNMVGKIDRPEEYEDIADKCAKDFRKLNQSRSLVILSRNDEVLDITEIAATLAPFYDVVWDEQQPHKFPKISAHLSRIDAFRNA</sequence>
<dbReference type="Proteomes" id="UP000501602">
    <property type="component" value="Chromosome"/>
</dbReference>
<evidence type="ECO:0000313" key="1">
    <source>
        <dbReference type="EMBL" id="QIZ75887.1"/>
    </source>
</evidence>
<dbReference type="EMBL" id="CP051180">
    <property type="protein sequence ID" value="QIZ75887.1"/>
    <property type="molecule type" value="Genomic_DNA"/>
</dbReference>